<protein>
    <recommendedName>
        <fullName evidence="4">Protein SHORTAGE IN CHIASMATA 1</fullName>
    </recommendedName>
</protein>
<dbReference type="PANTHER" id="PTHR35764:SF1">
    <property type="entry name" value="PROTEIN SHORTAGE IN CHIASMATA 1"/>
    <property type="match status" value="1"/>
</dbReference>
<sequence length="1357" mass="153403">METQLLNIDCFEDTANKALENLTFLQFPVAHIPPSSPTSTFLDILILCLDSAFEVSLGIDKLPIDSALSKFFSDVLPQNVDGDLVDFEAHFPYSRRKSFASEEEAEALNGEKEVDCHRPSELETLEIPKKSSGSTADYRYTHQYEIIQFETPELDVLLENASFFGKEELHTLSNIPEIENNLEMLKPGPIMKYSCGVRESILSVEDIALEVPMEQKANMSKDDGSLENQIHFNPTTFPLVEADEIVLGSILDFSVEDKLFSFFENIELQHWTQNDNSDITGMDLLGSREYEITQLLYNVSGQFHDSEFESPENFSEMDLISMVEISHVHLKSENAGTLVCDSFLLDSPIVFQEFQILDVDSSENFEIIFNKQTTDEPGTSGWMFNEDMNFKNFNKLIVSHELALVDEIFKSLPVPLLEHEKLRSSYVTIEEKLAHLKPQPLSALDGIYLDWHLLEEDNLSCKTYFDNENLLEDIDSPRNDFDWNCLSDEKLVYNLVFFEDSVDGLNMEGKMEPKQLFSDASVITNTIMVGDSSKLSDDFPQSDDREQLAKNDADRASLLLKSMSQFNDLDFFMNPQKATSRENSTSVAKACLNSNATSTKVPLSNSFPAVSEGPKSHSRLAMNENINKQKKPFNLLPVPDKSNMRSVDTAKEVEAQSMPLSIPSIFTEESEHIQQSMMSFPERLVLVNTQNLDKEMIFSRRSTYQRILAMEKEGAQVVERDSDLPVDAIISSEICLVWYDCRNIGKKATALDEASSCLPLCIDNIATNVLTLLSFTFSGCIMIFEGEDSFLSTVMEFSDGLYAAAASLGINMQLFCSHSSELTDEIILNCVVNVTELTRGVYPRMSESETLAESFLTKFPSVNPLTAHAILSSGGMLIEFLDWSHERRASAIRKYHVPDESITLFSALCKYGEREDSRSIMTDCSSSVSSGPDSGRINFNAASERKRRKYNCSPDKCEIRTEDLLCFDPSNQFTTDTLDPSLVQKPYDSWISKDPDIFHDSRKPRLPSQNCFIGEEQDLETTLVMKPSIIPKSYDLRMAKGPRILNDKFLGKKEESVMATIDDFDLLNASNSEILHEDQKGEVIDLNGSPTLAEDFTIDNSVKLTSMPEMERGSTRKSKSARRLSFGQNSHPAFQADSEIYSGSDIWNSKKAQRKSSQVGANICSYTDLENDVSPLKHHNKLLEEGFKQRYEEKSKQMQFQEKETSPYGRTPLSHALRLNSPLQNTPWTMEFLNRIREKSRLRQQSLPPDNTAPCFGYSVNTSKDIRRSPSILDFFKYQGGSSSRKLPEHKRQKRPIQSSSSSKNEKSSASILPTWTPVDKRARQKLSFALNDGGNQTKLVWSDETHRLGKKLQRQI</sequence>
<evidence type="ECO:0000313" key="3">
    <source>
        <dbReference type="Proteomes" id="UP000796880"/>
    </source>
</evidence>
<dbReference type="Proteomes" id="UP000796880">
    <property type="component" value="Unassembled WGS sequence"/>
</dbReference>
<dbReference type="InterPro" id="IPR038824">
    <property type="entry name" value="SHOC1-like"/>
</dbReference>
<reference evidence="2" key="1">
    <citation type="submission" date="2020-03" db="EMBL/GenBank/DDBJ databases">
        <title>A high-quality chromosome-level genome assembly of a woody plant with both climbing and erect habits, Rhamnella rubrinervis.</title>
        <authorList>
            <person name="Lu Z."/>
            <person name="Yang Y."/>
            <person name="Zhu X."/>
            <person name="Sun Y."/>
        </authorList>
    </citation>
    <scope>NUCLEOTIDE SEQUENCE</scope>
    <source>
        <strain evidence="2">BYM</strain>
        <tissue evidence="2">Leaf</tissue>
    </source>
</reference>
<evidence type="ECO:0000256" key="1">
    <source>
        <dbReference type="SAM" id="MobiDB-lite"/>
    </source>
</evidence>
<organism evidence="2 3">
    <name type="scientific">Rhamnella rubrinervis</name>
    <dbReference type="NCBI Taxonomy" id="2594499"/>
    <lineage>
        <taxon>Eukaryota</taxon>
        <taxon>Viridiplantae</taxon>
        <taxon>Streptophyta</taxon>
        <taxon>Embryophyta</taxon>
        <taxon>Tracheophyta</taxon>
        <taxon>Spermatophyta</taxon>
        <taxon>Magnoliopsida</taxon>
        <taxon>eudicotyledons</taxon>
        <taxon>Gunneridae</taxon>
        <taxon>Pentapetalae</taxon>
        <taxon>rosids</taxon>
        <taxon>fabids</taxon>
        <taxon>Rosales</taxon>
        <taxon>Rhamnaceae</taxon>
        <taxon>rhamnoid group</taxon>
        <taxon>Rhamneae</taxon>
        <taxon>Rhamnella</taxon>
    </lineage>
</organism>
<dbReference type="OrthoDB" id="2018152at2759"/>
<feature type="region of interest" description="Disordered" evidence="1">
    <location>
        <begin position="1281"/>
        <end position="1317"/>
    </location>
</feature>
<dbReference type="EMBL" id="VOIH02000011">
    <property type="protein sequence ID" value="KAF3432993.1"/>
    <property type="molecule type" value="Genomic_DNA"/>
</dbReference>
<dbReference type="PANTHER" id="PTHR35764">
    <property type="entry name" value="PROTEIN SHORTAGE IN CHIASMATA 1"/>
    <property type="match status" value="1"/>
</dbReference>
<name>A0A8K0DRR9_9ROSA</name>
<accession>A0A8K0DRR9</accession>
<comment type="caution">
    <text evidence="2">The sequence shown here is derived from an EMBL/GenBank/DDBJ whole genome shotgun (WGS) entry which is preliminary data.</text>
</comment>
<evidence type="ECO:0008006" key="4">
    <source>
        <dbReference type="Google" id="ProtNLM"/>
    </source>
</evidence>
<feature type="compositionally biased region" description="Low complexity" evidence="1">
    <location>
        <begin position="1299"/>
        <end position="1311"/>
    </location>
</feature>
<proteinExistence type="predicted"/>
<evidence type="ECO:0000313" key="2">
    <source>
        <dbReference type="EMBL" id="KAF3432993.1"/>
    </source>
</evidence>
<feature type="region of interest" description="Disordered" evidence="1">
    <location>
        <begin position="1108"/>
        <end position="1129"/>
    </location>
</feature>
<gene>
    <name evidence="2" type="ORF">FNV43_RR24095</name>
</gene>
<dbReference type="GO" id="GO:0000712">
    <property type="term" value="P:resolution of meiotic recombination intermediates"/>
    <property type="evidence" value="ECO:0007669"/>
    <property type="project" value="TreeGrafter"/>
</dbReference>
<keyword evidence="3" id="KW-1185">Reference proteome</keyword>